<organism evidence="8 9">
    <name type="scientific">Triparma verrucosa</name>
    <dbReference type="NCBI Taxonomy" id="1606542"/>
    <lineage>
        <taxon>Eukaryota</taxon>
        <taxon>Sar</taxon>
        <taxon>Stramenopiles</taxon>
        <taxon>Ochrophyta</taxon>
        <taxon>Bolidophyceae</taxon>
        <taxon>Parmales</taxon>
        <taxon>Triparmaceae</taxon>
        <taxon>Triparma</taxon>
    </lineage>
</organism>
<dbReference type="CDD" id="cd00143">
    <property type="entry name" value="PP2Cc"/>
    <property type="match status" value="1"/>
</dbReference>
<dbReference type="InterPro" id="IPR015655">
    <property type="entry name" value="PP2C"/>
</dbReference>
<dbReference type="PROSITE" id="PS01032">
    <property type="entry name" value="PPM_1"/>
    <property type="match status" value="1"/>
</dbReference>
<gene>
    <name evidence="8" type="ORF">TrVE_jg10203</name>
</gene>
<evidence type="ECO:0000256" key="4">
    <source>
        <dbReference type="ARBA" id="ARBA00022912"/>
    </source>
</evidence>
<evidence type="ECO:0000313" key="8">
    <source>
        <dbReference type="EMBL" id="GMH84956.1"/>
    </source>
</evidence>
<dbReference type="SUPFAM" id="SSF81606">
    <property type="entry name" value="PP2C-like"/>
    <property type="match status" value="1"/>
</dbReference>
<dbReference type="InterPro" id="IPR000222">
    <property type="entry name" value="PP2C_BS"/>
</dbReference>
<comment type="subcellular location">
    <subcellularLocation>
        <location evidence="1">Membrane</location>
        <topology evidence="1">Peripheral membrane protein</topology>
    </subcellularLocation>
</comment>
<comment type="caution">
    <text evidence="8">The sequence shown here is derived from an EMBL/GenBank/DDBJ whole genome shotgun (WGS) entry which is preliminary data.</text>
</comment>
<sequence>MEQCKTPPSQDQRASTPMATTPVRNPPLPLPSVDGFDFPDPSSSAFSSSCCADSGKFAENVAFAQLNTCKGEDSLDACPPSSLYSVFDGHGSNEVSTFLSRTLHSRITSLLSTSSPLPSLSSALQTAYEEVNDSLPKTFKNVGSTSTTVLLDSTSSNIITANVGDSRAIAGSTDGTVTRLTVDHTPADPSELSRVTAKNVEFGRLDGALSVTRSFGDFSFTRYGLVATPSVSIHSLCDVRYILCASDGLWDVYTDEECHEVVARQMNEKVGIERIAKTMCEAAKAKGSDDDISVIIIKLI</sequence>
<evidence type="ECO:0000256" key="2">
    <source>
        <dbReference type="ARBA" id="ARBA00022723"/>
    </source>
</evidence>
<dbReference type="AlphaFoldDB" id="A0A9W7B6B0"/>
<dbReference type="PROSITE" id="PS51746">
    <property type="entry name" value="PPM_2"/>
    <property type="match status" value="1"/>
</dbReference>
<keyword evidence="3 5" id="KW-0378">Hydrolase</keyword>
<dbReference type="Gene3D" id="3.60.40.10">
    <property type="entry name" value="PPM-type phosphatase domain"/>
    <property type="match status" value="1"/>
</dbReference>
<dbReference type="PANTHER" id="PTHR47992">
    <property type="entry name" value="PROTEIN PHOSPHATASE"/>
    <property type="match status" value="1"/>
</dbReference>
<evidence type="ECO:0000259" key="7">
    <source>
        <dbReference type="PROSITE" id="PS51746"/>
    </source>
</evidence>
<protein>
    <recommendedName>
        <fullName evidence="7">PPM-type phosphatase domain-containing protein</fullName>
    </recommendedName>
</protein>
<feature type="domain" description="PPM-type phosphatase" evidence="7">
    <location>
        <begin position="47"/>
        <end position="299"/>
    </location>
</feature>
<dbReference type="SMART" id="SM00332">
    <property type="entry name" value="PP2Cc"/>
    <property type="match status" value="1"/>
</dbReference>
<accession>A0A9W7B6B0</accession>
<evidence type="ECO:0000256" key="6">
    <source>
        <dbReference type="SAM" id="MobiDB-lite"/>
    </source>
</evidence>
<dbReference type="GO" id="GO:0016020">
    <property type="term" value="C:membrane"/>
    <property type="evidence" value="ECO:0007669"/>
    <property type="project" value="UniProtKB-SubCell"/>
</dbReference>
<evidence type="ECO:0000256" key="1">
    <source>
        <dbReference type="ARBA" id="ARBA00004170"/>
    </source>
</evidence>
<reference evidence="9" key="1">
    <citation type="journal article" date="2023" name="Commun. Biol.">
        <title>Genome analysis of Parmales, the sister group of diatoms, reveals the evolutionary specialization of diatoms from phago-mixotrophs to photoautotrophs.</title>
        <authorList>
            <person name="Ban H."/>
            <person name="Sato S."/>
            <person name="Yoshikawa S."/>
            <person name="Yamada K."/>
            <person name="Nakamura Y."/>
            <person name="Ichinomiya M."/>
            <person name="Sato N."/>
            <person name="Blanc-Mathieu R."/>
            <person name="Endo H."/>
            <person name="Kuwata A."/>
            <person name="Ogata H."/>
        </authorList>
    </citation>
    <scope>NUCLEOTIDE SEQUENCE [LARGE SCALE GENOMIC DNA]</scope>
    <source>
        <strain evidence="9">NIES 3699</strain>
    </source>
</reference>
<keyword evidence="9" id="KW-1185">Reference proteome</keyword>
<evidence type="ECO:0000256" key="3">
    <source>
        <dbReference type="ARBA" id="ARBA00022801"/>
    </source>
</evidence>
<proteinExistence type="inferred from homology"/>
<keyword evidence="4 5" id="KW-0904">Protein phosphatase</keyword>
<dbReference type="GO" id="GO:0046872">
    <property type="term" value="F:metal ion binding"/>
    <property type="evidence" value="ECO:0007669"/>
    <property type="project" value="UniProtKB-KW"/>
</dbReference>
<dbReference type="SMART" id="SM00331">
    <property type="entry name" value="PP2C_SIG"/>
    <property type="match status" value="1"/>
</dbReference>
<feature type="compositionally biased region" description="Polar residues" evidence="6">
    <location>
        <begin position="1"/>
        <end position="23"/>
    </location>
</feature>
<dbReference type="EMBL" id="BRXX01000043">
    <property type="protein sequence ID" value="GMH84956.1"/>
    <property type="molecule type" value="Genomic_DNA"/>
</dbReference>
<dbReference type="GO" id="GO:0004722">
    <property type="term" value="F:protein serine/threonine phosphatase activity"/>
    <property type="evidence" value="ECO:0007669"/>
    <property type="project" value="InterPro"/>
</dbReference>
<dbReference type="InterPro" id="IPR001932">
    <property type="entry name" value="PPM-type_phosphatase-like_dom"/>
</dbReference>
<evidence type="ECO:0000313" key="9">
    <source>
        <dbReference type="Proteomes" id="UP001165160"/>
    </source>
</evidence>
<keyword evidence="2" id="KW-0479">Metal-binding</keyword>
<name>A0A9W7B6B0_9STRA</name>
<dbReference type="Pfam" id="PF00481">
    <property type="entry name" value="PP2C"/>
    <property type="match status" value="1"/>
</dbReference>
<feature type="region of interest" description="Disordered" evidence="6">
    <location>
        <begin position="1"/>
        <end position="34"/>
    </location>
</feature>
<evidence type="ECO:0000256" key="5">
    <source>
        <dbReference type="RuleBase" id="RU003465"/>
    </source>
</evidence>
<comment type="similarity">
    <text evidence="5">Belongs to the PP2C family.</text>
</comment>
<dbReference type="Proteomes" id="UP001165160">
    <property type="component" value="Unassembled WGS sequence"/>
</dbReference>
<dbReference type="InterPro" id="IPR036457">
    <property type="entry name" value="PPM-type-like_dom_sf"/>
</dbReference>